<dbReference type="AlphaFoldDB" id="A0A4U0R745"/>
<sequence length="343" mass="36697">MDNTAGKRPTVKDVARLAGVSQGTVSNALSGMRGVDPETRQRIDQAIATLGYVPNLAARRMRTGLTNTIAVMTSMPAAVSAGSSRLGFLMEIAASAAIHALDYNSALVLVPPVADPAVALRHVAMDGAIVIEPQRDDAFLSLLKHRGVPVVVIGEPPASHPSGGDLPWVDLHYTRTAELLLSHLLEQGARRIALILGTSSRASQSTTEVIYQAWMLLRGIPPCVIRVPETEGEEGAYQATRYLLTNNPDVDAIFVPVDAFATGAMRALRDEGRTVPDDVRVVTRYDGLRAREERPALTAIDLHLDQVAALATRLLMDLIAGKEIQQVTEGPLPSLVARGSSQD</sequence>
<dbReference type="PROSITE" id="PS00356">
    <property type="entry name" value="HTH_LACI_1"/>
    <property type="match status" value="1"/>
</dbReference>
<dbReference type="PANTHER" id="PTHR30146:SF151">
    <property type="entry name" value="HTH-TYPE TRANSCRIPTIONAL REPRESSOR CYTR"/>
    <property type="match status" value="1"/>
</dbReference>
<proteinExistence type="predicted"/>
<evidence type="ECO:0000313" key="6">
    <source>
        <dbReference type="EMBL" id="TJZ90220.1"/>
    </source>
</evidence>
<dbReference type="Gene3D" id="1.10.260.40">
    <property type="entry name" value="lambda repressor-like DNA-binding domains"/>
    <property type="match status" value="1"/>
</dbReference>
<protein>
    <submittedName>
        <fullName evidence="6">LacI family DNA-binding transcriptional regulator</fullName>
    </submittedName>
</protein>
<dbReference type="Proteomes" id="UP000309747">
    <property type="component" value="Unassembled WGS sequence"/>
</dbReference>
<dbReference type="InterPro" id="IPR000843">
    <property type="entry name" value="HTH_LacI"/>
</dbReference>
<keyword evidence="2" id="KW-0805">Transcription regulation</keyword>
<evidence type="ECO:0000256" key="2">
    <source>
        <dbReference type="ARBA" id="ARBA00023015"/>
    </source>
</evidence>
<dbReference type="InterPro" id="IPR046335">
    <property type="entry name" value="LacI/GalR-like_sensor"/>
</dbReference>
<keyword evidence="1" id="KW-0678">Repressor</keyword>
<evidence type="ECO:0000256" key="1">
    <source>
        <dbReference type="ARBA" id="ARBA00022491"/>
    </source>
</evidence>
<organism evidence="6 7">
    <name type="scientific">Paracoccus gahaiensis</name>
    <dbReference type="NCBI Taxonomy" id="1706839"/>
    <lineage>
        <taxon>Bacteria</taxon>
        <taxon>Pseudomonadati</taxon>
        <taxon>Pseudomonadota</taxon>
        <taxon>Alphaproteobacteria</taxon>
        <taxon>Rhodobacterales</taxon>
        <taxon>Paracoccaceae</taxon>
        <taxon>Paracoccus</taxon>
    </lineage>
</organism>
<dbReference type="PANTHER" id="PTHR30146">
    <property type="entry name" value="LACI-RELATED TRANSCRIPTIONAL REPRESSOR"/>
    <property type="match status" value="1"/>
</dbReference>
<dbReference type="Pfam" id="PF13377">
    <property type="entry name" value="Peripla_BP_3"/>
    <property type="match status" value="1"/>
</dbReference>
<evidence type="ECO:0000313" key="7">
    <source>
        <dbReference type="Proteomes" id="UP000309747"/>
    </source>
</evidence>
<dbReference type="GO" id="GO:0003700">
    <property type="term" value="F:DNA-binding transcription factor activity"/>
    <property type="evidence" value="ECO:0007669"/>
    <property type="project" value="TreeGrafter"/>
</dbReference>
<dbReference type="EMBL" id="SUNI01000018">
    <property type="protein sequence ID" value="TJZ90220.1"/>
    <property type="molecule type" value="Genomic_DNA"/>
</dbReference>
<dbReference type="Pfam" id="PF00356">
    <property type="entry name" value="LacI"/>
    <property type="match status" value="1"/>
</dbReference>
<keyword evidence="3 6" id="KW-0238">DNA-binding</keyword>
<feature type="domain" description="HTH lacI-type" evidence="5">
    <location>
        <begin position="9"/>
        <end position="63"/>
    </location>
</feature>
<dbReference type="InterPro" id="IPR028082">
    <property type="entry name" value="Peripla_BP_I"/>
</dbReference>
<dbReference type="SMART" id="SM00354">
    <property type="entry name" value="HTH_LACI"/>
    <property type="match status" value="1"/>
</dbReference>
<dbReference type="CDD" id="cd01392">
    <property type="entry name" value="HTH_LacI"/>
    <property type="match status" value="1"/>
</dbReference>
<name>A0A4U0R745_9RHOB</name>
<accession>A0A4U0R745</accession>
<evidence type="ECO:0000256" key="3">
    <source>
        <dbReference type="ARBA" id="ARBA00023125"/>
    </source>
</evidence>
<keyword evidence="7" id="KW-1185">Reference proteome</keyword>
<keyword evidence="4" id="KW-0804">Transcription</keyword>
<dbReference type="OrthoDB" id="234496at2"/>
<dbReference type="RefSeq" id="WP_136887057.1">
    <property type="nucleotide sequence ID" value="NZ_SUNI01000018.1"/>
</dbReference>
<dbReference type="SUPFAM" id="SSF47413">
    <property type="entry name" value="lambda repressor-like DNA-binding domains"/>
    <property type="match status" value="1"/>
</dbReference>
<dbReference type="SUPFAM" id="SSF53822">
    <property type="entry name" value="Periplasmic binding protein-like I"/>
    <property type="match status" value="1"/>
</dbReference>
<dbReference type="Gene3D" id="3.40.50.2300">
    <property type="match status" value="2"/>
</dbReference>
<dbReference type="GO" id="GO:0000976">
    <property type="term" value="F:transcription cis-regulatory region binding"/>
    <property type="evidence" value="ECO:0007669"/>
    <property type="project" value="TreeGrafter"/>
</dbReference>
<dbReference type="PROSITE" id="PS50932">
    <property type="entry name" value="HTH_LACI_2"/>
    <property type="match status" value="1"/>
</dbReference>
<dbReference type="InterPro" id="IPR010982">
    <property type="entry name" value="Lambda_DNA-bd_dom_sf"/>
</dbReference>
<comment type="caution">
    <text evidence="6">The sequence shown here is derived from an EMBL/GenBank/DDBJ whole genome shotgun (WGS) entry which is preliminary data.</text>
</comment>
<reference evidence="6 7" key="1">
    <citation type="submission" date="2019-04" db="EMBL/GenBank/DDBJ databases">
        <authorList>
            <person name="Li J."/>
        </authorList>
    </citation>
    <scope>NUCLEOTIDE SEQUENCE [LARGE SCALE GENOMIC DNA]</scope>
    <source>
        <strain evidence="6 7">KCTC 42687</strain>
    </source>
</reference>
<gene>
    <name evidence="6" type="ORF">FA743_15745</name>
</gene>
<evidence type="ECO:0000259" key="5">
    <source>
        <dbReference type="PROSITE" id="PS50932"/>
    </source>
</evidence>
<evidence type="ECO:0000256" key="4">
    <source>
        <dbReference type="ARBA" id="ARBA00023163"/>
    </source>
</evidence>